<dbReference type="OrthoDB" id="9768147at2"/>
<organism evidence="9 10">
    <name type="scientific">Pseudoxanthomonas taiwanensis J19</name>
    <dbReference type="NCBI Taxonomy" id="935569"/>
    <lineage>
        <taxon>Bacteria</taxon>
        <taxon>Pseudomonadati</taxon>
        <taxon>Pseudomonadota</taxon>
        <taxon>Gammaproteobacteria</taxon>
        <taxon>Lysobacterales</taxon>
        <taxon>Lysobacteraceae</taxon>
        <taxon>Pseudoxanthomonas</taxon>
    </lineage>
</organism>
<keyword evidence="7" id="KW-0732">Signal</keyword>
<evidence type="ECO:0000256" key="5">
    <source>
        <dbReference type="ARBA" id="ARBA00023136"/>
    </source>
</evidence>
<evidence type="ECO:0000313" key="10">
    <source>
        <dbReference type="Proteomes" id="UP000321583"/>
    </source>
</evidence>
<accession>A0A562D8S0</accession>
<evidence type="ECO:0000259" key="8">
    <source>
        <dbReference type="Pfam" id="PF25183"/>
    </source>
</evidence>
<evidence type="ECO:0000256" key="2">
    <source>
        <dbReference type="ARBA" id="ARBA00022448"/>
    </source>
</evidence>
<sequence>MTESNRFHCSRGIRRTALSIALGLCFAGTVHAQSNTAGSVFGQAESGDTVQIVNTQTGFTRQITVGGDGSFRLSAIPAGEYRVIRTSPSGEVNERVVRVSSGSGSNVSFVAAASSSATALDAVEVRGFAGAVNPIDVSSVESVTILTEAQLDRLPVRRNATDVALLAPGTVRGDNRFGNLASFGGSSVAENVYYVNGFNVTNIVTGTAFNQVPFEAVQEQQMKTGGYGAEFGRSLGGVINVTTKQGTNEWKGGVSLFWSPDSLAKGTPFAYDPTRSGTYRIVDTGSKTDSFVYNLYGGGPLIKDRLFFFGLFQGKDDTEVLNYENGSDRSKEDSPQGLVKLDWYINDSHRLELTAFSDKNKIKGTTYQREPGDLTIGGGTPIGTFRAEEGGENYIGKWTGYLTDTFTLSALYGRGEYSRFNTNTNAESCPVVVDVRSSGTAPVGVAGCWIDTFRGVPDAGDVRKAWRVDGEWVLGDHTLRFGLDREEFETVDGSEYSGGASWRYVNATPGSTAAPGVVVPPGVTELVRFRYIGNGGTYLTKNNAWYVEDTWQVTDNFMAYLGIRNEGFENLNSEGGTFIDIEDTWAPRLGFSWDVNGDSGLKVFGNAGRYYIPVYANTNVRLAGPELDYTEWYTFTGIDPATGIPVLGEQVGPRNYTSTGEIPDPRTVVDNNLDPMYQDEYIIGTQFTFAPNWTAGFRAIRRELQSGMDDICTGDGAANWALANGYSEEQAEAIYGALEHCFLTNPGKALSANVDLDGTGTLTRVDIPAEAIGLPEARRTYTALELMLDRAWDGKWFLSASYTYAKSKGNTEGYVKSDNGQDDAGITQDFDYPGLMDGSFGYLPNDRRHSFKLFGAYQLTDELRLGASLLAQSGRPINCFGVYPGDGPDPVAPLYGVASFYCGEGTSVPVSYEDGLHPRGTSGRVPWVKIVDLRLDYEPRWAEGLSFGLVANNVFNREDYYRVRDDWDTGAGDRVYSYKFPTGFVAPRTVTFSVQYEF</sequence>
<evidence type="ECO:0000256" key="6">
    <source>
        <dbReference type="ARBA" id="ARBA00023237"/>
    </source>
</evidence>
<name>A0A562D8S0_9GAMM</name>
<keyword evidence="4" id="KW-0812">Transmembrane</keyword>
<feature type="domain" description="TonB-dependent transporter Oar-like beta-barrel" evidence="8">
    <location>
        <begin position="583"/>
        <end position="859"/>
    </location>
</feature>
<keyword evidence="3" id="KW-1134">Transmembrane beta strand</keyword>
<feature type="domain" description="TonB-dependent transporter Oar-like beta-barrel" evidence="8">
    <location>
        <begin position="322"/>
        <end position="573"/>
    </location>
</feature>
<evidence type="ECO:0000256" key="3">
    <source>
        <dbReference type="ARBA" id="ARBA00022452"/>
    </source>
</evidence>
<feature type="signal peptide" evidence="7">
    <location>
        <begin position="1"/>
        <end position="32"/>
    </location>
</feature>
<dbReference type="EMBL" id="VLJS01000084">
    <property type="protein sequence ID" value="TWH05651.1"/>
    <property type="molecule type" value="Genomic_DNA"/>
</dbReference>
<evidence type="ECO:0000313" key="9">
    <source>
        <dbReference type="EMBL" id="TWH05651.1"/>
    </source>
</evidence>
<protein>
    <recommendedName>
        <fullName evidence="8">TonB-dependent transporter Oar-like beta-barrel domain-containing protein</fullName>
    </recommendedName>
</protein>
<dbReference type="GO" id="GO:0044718">
    <property type="term" value="P:siderophore transmembrane transport"/>
    <property type="evidence" value="ECO:0007669"/>
    <property type="project" value="TreeGrafter"/>
</dbReference>
<dbReference type="PANTHER" id="PTHR30069:SF46">
    <property type="entry name" value="OAR PROTEIN"/>
    <property type="match status" value="1"/>
</dbReference>
<feature type="chain" id="PRO_5021792460" description="TonB-dependent transporter Oar-like beta-barrel domain-containing protein" evidence="7">
    <location>
        <begin position="33"/>
        <end position="998"/>
    </location>
</feature>
<dbReference type="Gene3D" id="2.40.170.20">
    <property type="entry name" value="TonB-dependent receptor, beta-barrel domain"/>
    <property type="match status" value="1"/>
</dbReference>
<keyword evidence="6" id="KW-0998">Cell outer membrane</keyword>
<keyword evidence="5" id="KW-0472">Membrane</keyword>
<dbReference type="InterPro" id="IPR057601">
    <property type="entry name" value="Oar-like_b-barrel"/>
</dbReference>
<keyword evidence="2" id="KW-0813">Transport</keyword>
<dbReference type="RefSeq" id="WP_125165430.1">
    <property type="nucleotide sequence ID" value="NZ_VLJS01000084.1"/>
</dbReference>
<dbReference type="SUPFAM" id="SSF56935">
    <property type="entry name" value="Porins"/>
    <property type="match status" value="1"/>
</dbReference>
<comment type="subcellular location">
    <subcellularLocation>
        <location evidence="1">Cell outer membrane</location>
        <topology evidence="1">Multi-pass membrane protein</topology>
    </subcellularLocation>
</comment>
<dbReference type="Pfam" id="PF25183">
    <property type="entry name" value="OMP_b-brl_4"/>
    <property type="match status" value="2"/>
</dbReference>
<comment type="caution">
    <text evidence="9">The sequence shown here is derived from an EMBL/GenBank/DDBJ whole genome shotgun (WGS) entry which is preliminary data.</text>
</comment>
<dbReference type="GO" id="GO:0009279">
    <property type="term" value="C:cell outer membrane"/>
    <property type="evidence" value="ECO:0007669"/>
    <property type="project" value="UniProtKB-SubCell"/>
</dbReference>
<dbReference type="InterPro" id="IPR037066">
    <property type="entry name" value="Plug_dom_sf"/>
</dbReference>
<evidence type="ECO:0000256" key="1">
    <source>
        <dbReference type="ARBA" id="ARBA00004571"/>
    </source>
</evidence>
<dbReference type="SUPFAM" id="SSF49478">
    <property type="entry name" value="Cna protein B-type domain"/>
    <property type="match status" value="1"/>
</dbReference>
<dbReference type="InterPro" id="IPR036942">
    <property type="entry name" value="Beta-barrel_TonB_sf"/>
</dbReference>
<dbReference type="InterPro" id="IPR039426">
    <property type="entry name" value="TonB-dep_rcpt-like"/>
</dbReference>
<evidence type="ECO:0000256" key="7">
    <source>
        <dbReference type="SAM" id="SignalP"/>
    </source>
</evidence>
<keyword evidence="10" id="KW-1185">Reference proteome</keyword>
<reference evidence="9 10" key="1">
    <citation type="submission" date="2019-07" db="EMBL/GenBank/DDBJ databases">
        <title>Genome sequencing of lignin-degrading bacterial isolates.</title>
        <authorList>
            <person name="Gladden J."/>
        </authorList>
    </citation>
    <scope>NUCLEOTIDE SEQUENCE [LARGE SCALE GENOMIC DNA]</scope>
    <source>
        <strain evidence="9 10">J19</strain>
    </source>
</reference>
<dbReference type="GO" id="GO:0015344">
    <property type="term" value="F:siderophore uptake transmembrane transporter activity"/>
    <property type="evidence" value="ECO:0007669"/>
    <property type="project" value="TreeGrafter"/>
</dbReference>
<dbReference type="Gene3D" id="2.170.130.10">
    <property type="entry name" value="TonB-dependent receptor, plug domain"/>
    <property type="match status" value="1"/>
</dbReference>
<gene>
    <name evidence="9" type="ORF">L613_005300000130</name>
</gene>
<dbReference type="Proteomes" id="UP000321583">
    <property type="component" value="Unassembled WGS sequence"/>
</dbReference>
<evidence type="ECO:0000256" key="4">
    <source>
        <dbReference type="ARBA" id="ARBA00022692"/>
    </source>
</evidence>
<proteinExistence type="predicted"/>
<dbReference type="PANTHER" id="PTHR30069">
    <property type="entry name" value="TONB-DEPENDENT OUTER MEMBRANE RECEPTOR"/>
    <property type="match status" value="1"/>
</dbReference>
<dbReference type="AlphaFoldDB" id="A0A562D8S0"/>